<evidence type="ECO:0000313" key="2">
    <source>
        <dbReference type="Proteomes" id="UP000887013"/>
    </source>
</evidence>
<organism evidence="1 2">
    <name type="scientific">Nephila pilipes</name>
    <name type="common">Giant wood spider</name>
    <name type="synonym">Nephila maculata</name>
    <dbReference type="NCBI Taxonomy" id="299642"/>
    <lineage>
        <taxon>Eukaryota</taxon>
        <taxon>Metazoa</taxon>
        <taxon>Ecdysozoa</taxon>
        <taxon>Arthropoda</taxon>
        <taxon>Chelicerata</taxon>
        <taxon>Arachnida</taxon>
        <taxon>Araneae</taxon>
        <taxon>Araneomorphae</taxon>
        <taxon>Entelegynae</taxon>
        <taxon>Araneoidea</taxon>
        <taxon>Nephilidae</taxon>
        <taxon>Nephila</taxon>
    </lineage>
</organism>
<comment type="caution">
    <text evidence="1">The sequence shown here is derived from an EMBL/GenBank/DDBJ whole genome shotgun (WGS) entry which is preliminary data.</text>
</comment>
<dbReference type="EMBL" id="BMAW01122615">
    <property type="protein sequence ID" value="GFT99634.1"/>
    <property type="molecule type" value="Genomic_DNA"/>
</dbReference>
<dbReference type="Proteomes" id="UP000887013">
    <property type="component" value="Unassembled WGS sequence"/>
</dbReference>
<sequence length="93" mass="10784">MNMTMDMASSEELNKMSIYCEDDSLLNILKHSIKLTIIKTEIRNSIRIQQRFAESLQKLQNSFKSGIEENILYIKSALEEIKVPLSQLNGEYK</sequence>
<name>A0A8X6Q483_NEPPI</name>
<evidence type="ECO:0000313" key="1">
    <source>
        <dbReference type="EMBL" id="GFT99634.1"/>
    </source>
</evidence>
<accession>A0A8X6Q483</accession>
<reference evidence="1" key="1">
    <citation type="submission" date="2020-08" db="EMBL/GenBank/DDBJ databases">
        <title>Multicomponent nature underlies the extraordinary mechanical properties of spider dragline silk.</title>
        <authorList>
            <person name="Kono N."/>
            <person name="Nakamura H."/>
            <person name="Mori M."/>
            <person name="Yoshida Y."/>
            <person name="Ohtoshi R."/>
            <person name="Malay A.D."/>
            <person name="Moran D.A.P."/>
            <person name="Tomita M."/>
            <person name="Numata K."/>
            <person name="Arakawa K."/>
        </authorList>
    </citation>
    <scope>NUCLEOTIDE SEQUENCE</scope>
</reference>
<protein>
    <submittedName>
        <fullName evidence="1">Uncharacterized protein</fullName>
    </submittedName>
</protein>
<keyword evidence="2" id="KW-1185">Reference proteome</keyword>
<dbReference type="AlphaFoldDB" id="A0A8X6Q483"/>
<gene>
    <name evidence="1" type="ORF">NPIL_370601</name>
</gene>
<proteinExistence type="predicted"/>